<feature type="region of interest" description="Disordered" evidence="3">
    <location>
        <begin position="68"/>
        <end position="93"/>
    </location>
</feature>
<evidence type="ECO:0000256" key="2">
    <source>
        <dbReference type="ARBA" id="ARBA00022553"/>
    </source>
</evidence>
<dbReference type="SUPFAM" id="SSF47336">
    <property type="entry name" value="ACP-like"/>
    <property type="match status" value="1"/>
</dbReference>
<dbReference type="GO" id="GO:0044550">
    <property type="term" value="P:secondary metabolite biosynthetic process"/>
    <property type="evidence" value="ECO:0007669"/>
    <property type="project" value="TreeGrafter"/>
</dbReference>
<dbReference type="InterPro" id="IPR036736">
    <property type="entry name" value="ACP-like_sf"/>
</dbReference>
<accession>A0A2S9XYH7</accession>
<gene>
    <name evidence="5" type="primary">pksL</name>
    <name evidence="5" type="ORF">ENSA7_66240</name>
</gene>
<dbReference type="Gene3D" id="1.10.1200.10">
    <property type="entry name" value="ACP-like"/>
    <property type="match status" value="1"/>
</dbReference>
<dbReference type="PANTHER" id="PTHR45527:SF1">
    <property type="entry name" value="FATTY ACID SYNTHASE"/>
    <property type="match status" value="1"/>
</dbReference>
<dbReference type="PROSITE" id="PS50075">
    <property type="entry name" value="CARRIER"/>
    <property type="match status" value="1"/>
</dbReference>
<protein>
    <submittedName>
        <fullName evidence="5">Polyketide synthase PksL</fullName>
    </submittedName>
</protein>
<name>A0A2S9XYH7_9BACT</name>
<keyword evidence="2" id="KW-0597">Phosphoprotein</keyword>
<dbReference type="PANTHER" id="PTHR45527">
    <property type="entry name" value="NONRIBOSOMAL PEPTIDE SYNTHETASE"/>
    <property type="match status" value="1"/>
</dbReference>
<dbReference type="Proteomes" id="UP000238823">
    <property type="component" value="Unassembled WGS sequence"/>
</dbReference>
<dbReference type="InterPro" id="IPR009081">
    <property type="entry name" value="PP-bd_ACP"/>
</dbReference>
<evidence type="ECO:0000313" key="5">
    <source>
        <dbReference type="EMBL" id="PRP97912.1"/>
    </source>
</evidence>
<organism evidence="5 6">
    <name type="scientific">Enhygromyxa salina</name>
    <dbReference type="NCBI Taxonomy" id="215803"/>
    <lineage>
        <taxon>Bacteria</taxon>
        <taxon>Pseudomonadati</taxon>
        <taxon>Myxococcota</taxon>
        <taxon>Polyangia</taxon>
        <taxon>Nannocystales</taxon>
        <taxon>Nannocystaceae</taxon>
        <taxon>Enhygromyxa</taxon>
    </lineage>
</organism>
<proteinExistence type="predicted"/>
<evidence type="ECO:0000256" key="3">
    <source>
        <dbReference type="SAM" id="MobiDB-lite"/>
    </source>
</evidence>
<dbReference type="AlphaFoldDB" id="A0A2S9XYH7"/>
<dbReference type="InterPro" id="IPR020806">
    <property type="entry name" value="PKS_PP-bd"/>
</dbReference>
<comment type="caution">
    <text evidence="5">The sequence shown here is derived from an EMBL/GenBank/DDBJ whole genome shotgun (WGS) entry which is preliminary data.</text>
</comment>
<evidence type="ECO:0000313" key="6">
    <source>
        <dbReference type="Proteomes" id="UP000238823"/>
    </source>
</evidence>
<dbReference type="Gene3D" id="3.30.70.3290">
    <property type="match status" value="1"/>
</dbReference>
<reference evidence="5 6" key="1">
    <citation type="submission" date="2018-03" db="EMBL/GenBank/DDBJ databases">
        <title>Draft Genome Sequences of the Obligatory Marine Myxobacteria Enhygromyxa salina SWB007.</title>
        <authorList>
            <person name="Poehlein A."/>
            <person name="Moghaddam J.A."/>
            <person name="Harms H."/>
            <person name="Alanjari M."/>
            <person name="Koenig G.M."/>
            <person name="Daniel R."/>
            <person name="Schaeberle T.F."/>
        </authorList>
    </citation>
    <scope>NUCLEOTIDE SEQUENCE [LARGE SCALE GENOMIC DNA]</scope>
    <source>
        <strain evidence="5 6">SWB007</strain>
    </source>
</reference>
<keyword evidence="1" id="KW-0596">Phosphopantetheine</keyword>
<sequence>MLRGSRAEEFLSGLIADGELARLAELWVCGVELPWSKLHPRRRRLVSLPLTAFEERRCWLGDAPTLDAEASAQPPADPAGSAPPPTGSRRVGRRLTSSELAMAAAWAEILQVDAGELGARSSFFDLGGGSLLAVRLTNLLEQRFGTKLPIEAVFNAPRLAEMAAMLEHHGVAPDGRSQLDMIIESLELIEGASDEQLDQLDRLEQLEQGRPRE</sequence>
<dbReference type="EMBL" id="PVNL01000127">
    <property type="protein sequence ID" value="PRP97912.1"/>
    <property type="molecule type" value="Genomic_DNA"/>
</dbReference>
<dbReference type="Pfam" id="PF00550">
    <property type="entry name" value="PP-binding"/>
    <property type="match status" value="1"/>
</dbReference>
<dbReference type="SMART" id="SM00823">
    <property type="entry name" value="PKS_PP"/>
    <property type="match status" value="1"/>
</dbReference>
<evidence type="ECO:0000259" key="4">
    <source>
        <dbReference type="PROSITE" id="PS50075"/>
    </source>
</evidence>
<feature type="compositionally biased region" description="Pro residues" evidence="3">
    <location>
        <begin position="75"/>
        <end position="86"/>
    </location>
</feature>
<feature type="domain" description="Carrier" evidence="4">
    <location>
        <begin position="93"/>
        <end position="170"/>
    </location>
</feature>
<dbReference type="GO" id="GO:0043041">
    <property type="term" value="P:amino acid activation for nonribosomal peptide biosynthetic process"/>
    <property type="evidence" value="ECO:0007669"/>
    <property type="project" value="TreeGrafter"/>
</dbReference>
<evidence type="ECO:0000256" key="1">
    <source>
        <dbReference type="ARBA" id="ARBA00022450"/>
    </source>
</evidence>
<dbReference type="GO" id="GO:0031177">
    <property type="term" value="F:phosphopantetheine binding"/>
    <property type="evidence" value="ECO:0007669"/>
    <property type="project" value="InterPro"/>
</dbReference>
<dbReference type="GO" id="GO:0005737">
    <property type="term" value="C:cytoplasm"/>
    <property type="evidence" value="ECO:0007669"/>
    <property type="project" value="TreeGrafter"/>
</dbReference>